<organism evidence="1 2">
    <name type="scientific">Acidiluteibacter ferrifornacis</name>
    <dbReference type="NCBI Taxonomy" id="2692424"/>
    <lineage>
        <taxon>Bacteria</taxon>
        <taxon>Pseudomonadati</taxon>
        <taxon>Bacteroidota</taxon>
        <taxon>Flavobacteriia</taxon>
        <taxon>Flavobacteriales</taxon>
        <taxon>Cryomorphaceae</taxon>
        <taxon>Acidiluteibacter</taxon>
    </lineage>
</organism>
<protein>
    <submittedName>
        <fullName evidence="1">Uncharacterized protein</fullName>
    </submittedName>
</protein>
<accession>A0A6N9NNC6</accession>
<sequence>MKHLLTLLTFFSAAVGFSQKSEPIGTFWADSTHYVKVSDNNTIEFFSEYGCCLLTEVYGIGNYEIKDSMLRVTPNTPSTSMSSNHQILNELNQPDKIQITVMDI</sequence>
<evidence type="ECO:0000313" key="2">
    <source>
        <dbReference type="Proteomes" id="UP000470771"/>
    </source>
</evidence>
<name>A0A6N9NNC6_9FLAO</name>
<dbReference type="Proteomes" id="UP000470771">
    <property type="component" value="Unassembled WGS sequence"/>
</dbReference>
<dbReference type="EMBL" id="WWNE01000018">
    <property type="protein sequence ID" value="NBG67352.1"/>
    <property type="molecule type" value="Genomic_DNA"/>
</dbReference>
<keyword evidence="2" id="KW-1185">Reference proteome</keyword>
<dbReference type="RefSeq" id="WP_160634301.1">
    <property type="nucleotide sequence ID" value="NZ_WWNE01000018.1"/>
</dbReference>
<comment type="caution">
    <text evidence="1">The sequence shown here is derived from an EMBL/GenBank/DDBJ whole genome shotgun (WGS) entry which is preliminary data.</text>
</comment>
<dbReference type="AlphaFoldDB" id="A0A6N9NNC6"/>
<proteinExistence type="predicted"/>
<evidence type="ECO:0000313" key="1">
    <source>
        <dbReference type="EMBL" id="NBG67352.1"/>
    </source>
</evidence>
<reference evidence="1 2" key="1">
    <citation type="submission" date="2019-12" db="EMBL/GenBank/DDBJ databases">
        <authorList>
            <person name="Zhao J."/>
        </authorList>
    </citation>
    <scope>NUCLEOTIDE SEQUENCE [LARGE SCALE GENOMIC DNA]</scope>
    <source>
        <strain evidence="1 2">S-15</strain>
    </source>
</reference>
<gene>
    <name evidence="1" type="ORF">GQN54_14585</name>
</gene>